<evidence type="ECO:0000313" key="2">
    <source>
        <dbReference type="EMBL" id="CDR30901.1"/>
    </source>
</evidence>
<dbReference type="RefSeq" id="WP_045749387.1">
    <property type="nucleotide sequence ID" value="NZ_FUZK01000001.1"/>
</dbReference>
<name>A0A061AH19_9MOLU</name>
<dbReference type="AlphaFoldDB" id="A0A061AH19"/>
<accession>A0A061AH19</accession>
<proteinExistence type="predicted"/>
<keyword evidence="1" id="KW-0472">Membrane</keyword>
<keyword evidence="3" id="KW-1185">Reference proteome</keyword>
<dbReference type="EMBL" id="LK028559">
    <property type="protein sequence ID" value="CDR30901.1"/>
    <property type="molecule type" value="Genomic_DNA"/>
</dbReference>
<organism evidence="2 3">
    <name type="scientific">Acholeplasma oculi</name>
    <dbReference type="NCBI Taxonomy" id="35623"/>
    <lineage>
        <taxon>Bacteria</taxon>
        <taxon>Bacillati</taxon>
        <taxon>Mycoplasmatota</taxon>
        <taxon>Mollicutes</taxon>
        <taxon>Acholeplasmatales</taxon>
        <taxon>Acholeplasmataceae</taxon>
        <taxon>Acholeplasma</taxon>
    </lineage>
</organism>
<gene>
    <name evidence="2" type="ORF">Aocu_08280</name>
</gene>
<dbReference type="Proteomes" id="UP000032434">
    <property type="component" value="Chromosome 1"/>
</dbReference>
<evidence type="ECO:0000313" key="3">
    <source>
        <dbReference type="Proteomes" id="UP000032434"/>
    </source>
</evidence>
<evidence type="ECO:0000256" key="1">
    <source>
        <dbReference type="SAM" id="Phobius"/>
    </source>
</evidence>
<keyword evidence="1" id="KW-1133">Transmembrane helix</keyword>
<keyword evidence="1" id="KW-0812">Transmembrane</keyword>
<dbReference type="InParanoid" id="A0A061AH19"/>
<dbReference type="KEGG" id="aoc:Aocu_08280"/>
<sequence>MVQKIKYQYPYNKDQFIQQIKNIKNQNLDDYMITIVDMNHLMIGVQKTDHSNGYWYKAEVIEPDTCTFIRGDLLILGSDQQIIVNTFFDKVKEILLLGLVFIFLWWLFLGF</sequence>
<dbReference type="OrthoDB" id="9855898at2"/>
<protein>
    <submittedName>
        <fullName evidence="2">Uncharacterized protein</fullName>
    </submittedName>
</protein>
<dbReference type="STRING" id="35623.Aocu_08280"/>
<feature type="transmembrane region" description="Helical" evidence="1">
    <location>
        <begin position="94"/>
        <end position="110"/>
    </location>
</feature>
<reference evidence="3" key="1">
    <citation type="submission" date="2014-05" db="EMBL/GenBank/DDBJ databases">
        <authorList>
            <person name="Kube M."/>
        </authorList>
    </citation>
    <scope>NUCLEOTIDE SEQUENCE [LARGE SCALE GENOMIC DNA]</scope>
</reference>
<dbReference type="PATRIC" id="fig|35623.3.peg.828"/>
<dbReference type="HOGENOM" id="CLU_2152778_0_0_14"/>